<sequence length="68" mass="7813">MNKTYNLGSIVVMKKAHPCGANKWEIIRVGADIKIKCLNCGRSIMLPRIEFNKKLKSVIEEDNHEEEK</sequence>
<evidence type="ECO:0000313" key="2">
    <source>
        <dbReference type="Proteomes" id="UP000886786"/>
    </source>
</evidence>
<reference evidence="1" key="1">
    <citation type="submission" date="2020-10" db="EMBL/GenBank/DDBJ databases">
        <authorList>
            <person name="Gilroy R."/>
        </authorList>
    </citation>
    <scope>NUCLEOTIDE SEQUENCE</scope>
    <source>
        <strain evidence="1">CHK147-3167</strain>
    </source>
</reference>
<organism evidence="1 2">
    <name type="scientific">Candidatus Coprosoma intestinipullorum</name>
    <dbReference type="NCBI Taxonomy" id="2840752"/>
    <lineage>
        <taxon>Bacteria</taxon>
        <taxon>Bacillati</taxon>
        <taxon>Bacillota</taxon>
        <taxon>Bacillota incertae sedis</taxon>
        <taxon>Candidatus Coprosoma</taxon>
    </lineage>
</organism>
<dbReference type="PANTHER" id="PTHR38455:SF1">
    <property type="entry name" value="DUF951 DOMAIN-CONTAINING PROTEIN"/>
    <property type="match status" value="1"/>
</dbReference>
<protein>
    <submittedName>
        <fullName evidence="1">DUF951 domain-containing protein</fullName>
    </submittedName>
</protein>
<dbReference type="AlphaFoldDB" id="A0A9D1CY98"/>
<proteinExistence type="predicted"/>
<reference evidence="1" key="2">
    <citation type="journal article" date="2021" name="PeerJ">
        <title>Extensive microbial diversity within the chicken gut microbiome revealed by metagenomics and culture.</title>
        <authorList>
            <person name="Gilroy R."/>
            <person name="Ravi A."/>
            <person name="Getino M."/>
            <person name="Pursley I."/>
            <person name="Horton D.L."/>
            <person name="Alikhan N.F."/>
            <person name="Baker D."/>
            <person name="Gharbi K."/>
            <person name="Hall N."/>
            <person name="Watson M."/>
            <person name="Adriaenssens E.M."/>
            <person name="Foster-Nyarko E."/>
            <person name="Jarju S."/>
            <person name="Secka A."/>
            <person name="Antonio M."/>
            <person name="Oren A."/>
            <person name="Chaudhuri R.R."/>
            <person name="La Ragione R."/>
            <person name="Hildebrand F."/>
            <person name="Pallen M.J."/>
        </authorList>
    </citation>
    <scope>NUCLEOTIDE SEQUENCE</scope>
    <source>
        <strain evidence="1">CHK147-3167</strain>
    </source>
</reference>
<dbReference type="EMBL" id="DVFV01000039">
    <property type="protein sequence ID" value="HIQ90379.1"/>
    <property type="molecule type" value="Genomic_DNA"/>
</dbReference>
<comment type="caution">
    <text evidence="1">The sequence shown here is derived from an EMBL/GenBank/DDBJ whole genome shotgun (WGS) entry which is preliminary data.</text>
</comment>
<dbReference type="Pfam" id="PF06107">
    <property type="entry name" value="DUF951"/>
    <property type="match status" value="1"/>
</dbReference>
<dbReference type="PIRSF" id="PIRSF037263">
    <property type="entry name" value="DUF951_bac"/>
    <property type="match status" value="1"/>
</dbReference>
<evidence type="ECO:0000313" key="1">
    <source>
        <dbReference type="EMBL" id="HIQ90379.1"/>
    </source>
</evidence>
<dbReference type="PANTHER" id="PTHR38455">
    <property type="entry name" value="HYPOTHETICAL CYTOSOLIC PROTEIN"/>
    <property type="match status" value="1"/>
</dbReference>
<dbReference type="Proteomes" id="UP000886786">
    <property type="component" value="Unassembled WGS sequence"/>
</dbReference>
<accession>A0A9D1CY98</accession>
<dbReference type="InterPro" id="IPR009296">
    <property type="entry name" value="DUF951"/>
</dbReference>
<name>A0A9D1CY98_9FIRM</name>
<gene>
    <name evidence="1" type="ORF">IAB27_01965</name>
</gene>